<dbReference type="InterPro" id="IPR009296">
    <property type="entry name" value="DUF951"/>
</dbReference>
<gene>
    <name evidence="1" type="ORF">IAB89_09765</name>
</gene>
<evidence type="ECO:0000313" key="2">
    <source>
        <dbReference type="Proteomes" id="UP000824242"/>
    </source>
</evidence>
<reference evidence="1" key="2">
    <citation type="journal article" date="2021" name="PeerJ">
        <title>Extensive microbial diversity within the chicken gut microbiome revealed by metagenomics and culture.</title>
        <authorList>
            <person name="Gilroy R."/>
            <person name="Ravi A."/>
            <person name="Getino M."/>
            <person name="Pursley I."/>
            <person name="Horton D.L."/>
            <person name="Alikhan N.F."/>
            <person name="Baker D."/>
            <person name="Gharbi K."/>
            <person name="Hall N."/>
            <person name="Watson M."/>
            <person name="Adriaenssens E.M."/>
            <person name="Foster-Nyarko E."/>
            <person name="Jarju S."/>
            <person name="Secka A."/>
            <person name="Antonio M."/>
            <person name="Oren A."/>
            <person name="Chaudhuri R.R."/>
            <person name="La Ragione R."/>
            <person name="Hildebrand F."/>
            <person name="Pallen M.J."/>
        </authorList>
    </citation>
    <scope>NUCLEOTIDE SEQUENCE</scope>
    <source>
        <strain evidence="1">ChiSxjej1B13-7958</strain>
    </source>
</reference>
<dbReference type="Proteomes" id="UP000824242">
    <property type="component" value="Unassembled WGS sequence"/>
</dbReference>
<dbReference type="AlphaFoldDB" id="A0A9D1ANM4"/>
<sequence>MDVRPGDILLMKKAHPCGSKTFLVLRSGMDFKIRCTSCGHEIMLPRLRCEKNIKKILREDEEKEG</sequence>
<accession>A0A9D1ANM4</accession>
<dbReference type="PANTHER" id="PTHR38455:SF1">
    <property type="entry name" value="DUF951 DOMAIN-CONTAINING PROTEIN"/>
    <property type="match status" value="1"/>
</dbReference>
<dbReference type="EMBL" id="DVGZ01000107">
    <property type="protein sequence ID" value="HIR47922.1"/>
    <property type="molecule type" value="Genomic_DNA"/>
</dbReference>
<organism evidence="1 2">
    <name type="scientific">Candidatus Caccousia avicola</name>
    <dbReference type="NCBI Taxonomy" id="2840721"/>
    <lineage>
        <taxon>Bacteria</taxon>
        <taxon>Bacillati</taxon>
        <taxon>Bacillota</taxon>
        <taxon>Clostridia</taxon>
        <taxon>Eubacteriales</taxon>
        <taxon>Oscillospiraceae</taxon>
        <taxon>Oscillospiraceae incertae sedis</taxon>
        <taxon>Candidatus Caccousia</taxon>
    </lineage>
</organism>
<protein>
    <submittedName>
        <fullName evidence="1">DUF951 domain-containing protein</fullName>
    </submittedName>
</protein>
<reference evidence="1" key="1">
    <citation type="submission" date="2020-10" db="EMBL/GenBank/DDBJ databases">
        <authorList>
            <person name="Gilroy R."/>
        </authorList>
    </citation>
    <scope>NUCLEOTIDE SEQUENCE</scope>
    <source>
        <strain evidence="1">ChiSxjej1B13-7958</strain>
    </source>
</reference>
<proteinExistence type="predicted"/>
<name>A0A9D1ANM4_9FIRM</name>
<dbReference type="PANTHER" id="PTHR38455">
    <property type="entry name" value="HYPOTHETICAL CYTOSOLIC PROTEIN"/>
    <property type="match status" value="1"/>
</dbReference>
<evidence type="ECO:0000313" key="1">
    <source>
        <dbReference type="EMBL" id="HIR47922.1"/>
    </source>
</evidence>
<comment type="caution">
    <text evidence="1">The sequence shown here is derived from an EMBL/GenBank/DDBJ whole genome shotgun (WGS) entry which is preliminary data.</text>
</comment>
<dbReference type="PIRSF" id="PIRSF037263">
    <property type="entry name" value="DUF951_bac"/>
    <property type="match status" value="1"/>
</dbReference>
<dbReference type="Pfam" id="PF06107">
    <property type="entry name" value="DUF951"/>
    <property type="match status" value="1"/>
</dbReference>